<feature type="compositionally biased region" description="Basic and acidic residues" evidence="1">
    <location>
        <begin position="135"/>
        <end position="144"/>
    </location>
</feature>
<dbReference type="AlphaFoldDB" id="A0A2V0PFK4"/>
<dbReference type="OrthoDB" id="10264062at2759"/>
<dbReference type="PANTHER" id="PTHR22957">
    <property type="entry name" value="TBC1 DOMAIN FAMILY MEMBER GTPASE-ACTIVATING PROTEIN"/>
    <property type="match status" value="1"/>
</dbReference>
<dbReference type="EMBL" id="BDRX01000107">
    <property type="protein sequence ID" value="GBF97782.1"/>
    <property type="molecule type" value="Genomic_DNA"/>
</dbReference>
<dbReference type="STRING" id="307507.A0A2V0PFK4"/>
<dbReference type="Gene3D" id="1.10.472.80">
    <property type="entry name" value="Ypt/Rab-GAP domain of gyp1p, domain 3"/>
    <property type="match status" value="1"/>
</dbReference>
<dbReference type="GO" id="GO:0005096">
    <property type="term" value="F:GTPase activator activity"/>
    <property type="evidence" value="ECO:0007669"/>
    <property type="project" value="TreeGrafter"/>
</dbReference>
<evidence type="ECO:0000256" key="1">
    <source>
        <dbReference type="SAM" id="MobiDB-lite"/>
    </source>
</evidence>
<keyword evidence="4" id="KW-1185">Reference proteome</keyword>
<organism evidence="3 4">
    <name type="scientific">Raphidocelis subcapitata</name>
    <dbReference type="NCBI Taxonomy" id="307507"/>
    <lineage>
        <taxon>Eukaryota</taxon>
        <taxon>Viridiplantae</taxon>
        <taxon>Chlorophyta</taxon>
        <taxon>core chlorophytes</taxon>
        <taxon>Chlorophyceae</taxon>
        <taxon>CS clade</taxon>
        <taxon>Sphaeropleales</taxon>
        <taxon>Selenastraceae</taxon>
        <taxon>Raphidocelis</taxon>
    </lineage>
</organism>
<gene>
    <name evidence="3" type="ORF">Rsub_10207</name>
</gene>
<dbReference type="SUPFAM" id="SSF47923">
    <property type="entry name" value="Ypt/Rab-GAP domain of gyp1p"/>
    <property type="match status" value="2"/>
</dbReference>
<evidence type="ECO:0000259" key="2">
    <source>
        <dbReference type="PROSITE" id="PS50086"/>
    </source>
</evidence>
<dbReference type="InterPro" id="IPR000195">
    <property type="entry name" value="Rab-GAP-TBC_dom"/>
</dbReference>
<sequence>MSDLALPMLVLFDDDALAFWCFAALMRTFGARSNFAVDESGIFSQLRGLAGVLGRADRVLAHKLTALGAGECHFAYRMVVVLMRRDLPLGQAMTLWELMWADARRQLAARRRRRAARDAAAPPLIAAAADEEEDPKAALKRRDAAGAGAGGAPPSAGGAAGPGDDADFLSTAASGFFVHFVAAVVVGARRRVLDECRDADDAMRLFHTLKGIDLWECVTRATVLRAAGAGRKQR</sequence>
<dbReference type="PROSITE" id="PS50086">
    <property type="entry name" value="TBC_RABGAP"/>
    <property type="match status" value="1"/>
</dbReference>
<accession>A0A2V0PFK4</accession>
<reference evidence="3 4" key="1">
    <citation type="journal article" date="2018" name="Sci. Rep.">
        <title>Raphidocelis subcapitata (=Pseudokirchneriella subcapitata) provides an insight into genome evolution and environmental adaptations in the Sphaeropleales.</title>
        <authorList>
            <person name="Suzuki S."/>
            <person name="Yamaguchi H."/>
            <person name="Nakajima N."/>
            <person name="Kawachi M."/>
        </authorList>
    </citation>
    <scope>NUCLEOTIDE SEQUENCE [LARGE SCALE GENOMIC DNA]</scope>
    <source>
        <strain evidence="3 4">NIES-35</strain>
    </source>
</reference>
<dbReference type="Pfam" id="PF00566">
    <property type="entry name" value="RabGAP-TBC"/>
    <property type="match status" value="1"/>
</dbReference>
<dbReference type="InterPro" id="IPR035969">
    <property type="entry name" value="Rab-GAP_TBC_sf"/>
</dbReference>
<feature type="region of interest" description="Disordered" evidence="1">
    <location>
        <begin position="126"/>
        <end position="162"/>
    </location>
</feature>
<dbReference type="Proteomes" id="UP000247498">
    <property type="component" value="Unassembled WGS sequence"/>
</dbReference>
<name>A0A2V0PFK4_9CHLO</name>
<feature type="domain" description="Rab-GAP TBC" evidence="2">
    <location>
        <begin position="1"/>
        <end position="103"/>
    </location>
</feature>
<protein>
    <recommendedName>
        <fullName evidence="2">Rab-GAP TBC domain-containing protein</fullName>
    </recommendedName>
</protein>
<proteinExistence type="predicted"/>
<evidence type="ECO:0000313" key="3">
    <source>
        <dbReference type="EMBL" id="GBF97782.1"/>
    </source>
</evidence>
<evidence type="ECO:0000313" key="4">
    <source>
        <dbReference type="Proteomes" id="UP000247498"/>
    </source>
</evidence>
<comment type="caution">
    <text evidence="3">The sequence shown here is derived from an EMBL/GenBank/DDBJ whole genome shotgun (WGS) entry which is preliminary data.</text>
</comment>
<dbReference type="InParanoid" id="A0A2V0PFK4"/>